<protein>
    <recommendedName>
        <fullName evidence="4">Protein-L-isoaspartate O-methyltransferase</fullName>
        <ecNumber evidence="3">2.1.1.77</ecNumber>
    </recommendedName>
    <alternativeName>
        <fullName evidence="11">L-isoaspartyl protein carboxyl methyltransferase</fullName>
    </alternativeName>
    <alternativeName>
        <fullName evidence="9">Protein L-isoaspartyl methyltransferase</fullName>
    </alternativeName>
    <alternativeName>
        <fullName evidence="10">Protein-beta-aspartate methyltransferase</fullName>
    </alternativeName>
</protein>
<proteinExistence type="inferred from homology"/>
<dbReference type="InterPro" id="IPR029063">
    <property type="entry name" value="SAM-dependent_MTases_sf"/>
</dbReference>
<comment type="caution">
    <text evidence="12">The sequence shown here is derived from an EMBL/GenBank/DDBJ whole genome shotgun (WGS) entry which is preliminary data.</text>
</comment>
<evidence type="ECO:0000256" key="6">
    <source>
        <dbReference type="ARBA" id="ARBA00022603"/>
    </source>
</evidence>
<evidence type="ECO:0000256" key="4">
    <source>
        <dbReference type="ARBA" id="ARBA00013346"/>
    </source>
</evidence>
<comment type="subcellular location">
    <subcellularLocation>
        <location evidence="1">Cytoplasm</location>
    </subcellularLocation>
</comment>
<evidence type="ECO:0000256" key="3">
    <source>
        <dbReference type="ARBA" id="ARBA00011890"/>
    </source>
</evidence>
<keyword evidence="8" id="KW-0949">S-adenosyl-L-methionine</keyword>
<evidence type="ECO:0000313" key="13">
    <source>
        <dbReference type="Proteomes" id="UP001165079"/>
    </source>
</evidence>
<evidence type="ECO:0000256" key="8">
    <source>
        <dbReference type="ARBA" id="ARBA00022691"/>
    </source>
</evidence>
<dbReference type="Gene3D" id="3.40.50.150">
    <property type="entry name" value="Vaccinia Virus protein VP39"/>
    <property type="match status" value="1"/>
</dbReference>
<keyword evidence="13" id="KW-1185">Reference proteome</keyword>
<evidence type="ECO:0000256" key="5">
    <source>
        <dbReference type="ARBA" id="ARBA00022490"/>
    </source>
</evidence>
<evidence type="ECO:0000256" key="2">
    <source>
        <dbReference type="ARBA" id="ARBA00005369"/>
    </source>
</evidence>
<accession>A0A9W6SNX6</accession>
<dbReference type="GO" id="GO:0032259">
    <property type="term" value="P:methylation"/>
    <property type="evidence" value="ECO:0007669"/>
    <property type="project" value="UniProtKB-KW"/>
</dbReference>
<dbReference type="EC" id="2.1.1.77" evidence="3"/>
<keyword evidence="7" id="KW-0808">Transferase</keyword>
<evidence type="ECO:0000256" key="1">
    <source>
        <dbReference type="ARBA" id="ARBA00004496"/>
    </source>
</evidence>
<dbReference type="AlphaFoldDB" id="A0A9W6SNX6"/>
<dbReference type="GO" id="GO:0004719">
    <property type="term" value="F:protein-L-isoaspartate (D-aspartate) O-methyltransferase activity"/>
    <property type="evidence" value="ECO:0007669"/>
    <property type="project" value="UniProtKB-EC"/>
</dbReference>
<organism evidence="12 13">
    <name type="scientific">Actinorhabdospora filicis</name>
    <dbReference type="NCBI Taxonomy" id="1785913"/>
    <lineage>
        <taxon>Bacteria</taxon>
        <taxon>Bacillati</taxon>
        <taxon>Actinomycetota</taxon>
        <taxon>Actinomycetes</taxon>
        <taxon>Micromonosporales</taxon>
        <taxon>Micromonosporaceae</taxon>
        <taxon>Actinorhabdospora</taxon>
    </lineage>
</organism>
<dbReference type="EMBL" id="BSTX01000002">
    <property type="protein sequence ID" value="GLZ78056.1"/>
    <property type="molecule type" value="Genomic_DNA"/>
</dbReference>
<evidence type="ECO:0000256" key="9">
    <source>
        <dbReference type="ARBA" id="ARBA00030757"/>
    </source>
</evidence>
<dbReference type="Pfam" id="PF01135">
    <property type="entry name" value="PCMT"/>
    <property type="match status" value="1"/>
</dbReference>
<comment type="similarity">
    <text evidence="2">Belongs to the methyltransferase superfamily. L-isoaspartyl/D-aspartyl protein methyltransferase family.</text>
</comment>
<sequence>MAVMLGHLDITEEPVLEAGTGTGYNAAILSAHFGADRVVSVETDAEVAARAAAALDSTGVTPRLVIGDASAGHTPGGPYGGVIATYSVTRIPYAWVEQTRPGGILVVPLDTGLRRQFLTKLTVAADGTATGRVVGGVAFMRDRGQRVTSDDVPEIDGIETTTDLDPRDALYDHDANMFVAAHVRDVLTWTGDNDIMGAHIGLEDPTSGSWAHIGLTAPPRRVRQGGPRRLWDEIADAVLQWRDIGAPAATTATITVTANGQTIGY</sequence>
<gene>
    <name evidence="12" type="ORF">Afil01_28630</name>
</gene>
<evidence type="ECO:0000313" key="12">
    <source>
        <dbReference type="EMBL" id="GLZ78056.1"/>
    </source>
</evidence>
<dbReference type="InterPro" id="IPR000682">
    <property type="entry name" value="PCMT"/>
</dbReference>
<evidence type="ECO:0000256" key="10">
    <source>
        <dbReference type="ARBA" id="ARBA00031323"/>
    </source>
</evidence>
<dbReference type="PANTHER" id="PTHR11579:SF0">
    <property type="entry name" value="PROTEIN-L-ISOASPARTATE(D-ASPARTATE) O-METHYLTRANSFERASE"/>
    <property type="match status" value="1"/>
</dbReference>
<name>A0A9W6SNX6_9ACTN</name>
<evidence type="ECO:0000256" key="11">
    <source>
        <dbReference type="ARBA" id="ARBA00031350"/>
    </source>
</evidence>
<dbReference type="Proteomes" id="UP001165079">
    <property type="component" value="Unassembled WGS sequence"/>
</dbReference>
<reference evidence="12" key="1">
    <citation type="submission" date="2023-03" db="EMBL/GenBank/DDBJ databases">
        <title>Actinorhabdospora filicis NBRC 111898.</title>
        <authorList>
            <person name="Ichikawa N."/>
            <person name="Sato H."/>
            <person name="Tonouchi N."/>
        </authorList>
    </citation>
    <scope>NUCLEOTIDE SEQUENCE</scope>
    <source>
        <strain evidence="12">NBRC 111898</strain>
    </source>
</reference>
<keyword evidence="5" id="KW-0963">Cytoplasm</keyword>
<dbReference type="GO" id="GO:0005737">
    <property type="term" value="C:cytoplasm"/>
    <property type="evidence" value="ECO:0007669"/>
    <property type="project" value="UniProtKB-SubCell"/>
</dbReference>
<dbReference type="PANTHER" id="PTHR11579">
    <property type="entry name" value="PROTEIN-L-ISOASPARTATE O-METHYLTRANSFERASE"/>
    <property type="match status" value="1"/>
</dbReference>
<evidence type="ECO:0000256" key="7">
    <source>
        <dbReference type="ARBA" id="ARBA00022679"/>
    </source>
</evidence>
<keyword evidence="6" id="KW-0489">Methyltransferase</keyword>
<dbReference type="SUPFAM" id="SSF53335">
    <property type="entry name" value="S-adenosyl-L-methionine-dependent methyltransferases"/>
    <property type="match status" value="1"/>
</dbReference>